<feature type="transmembrane region" description="Helical" evidence="2">
    <location>
        <begin position="93"/>
        <end position="113"/>
    </location>
</feature>
<keyword evidence="2" id="KW-1133">Transmembrane helix</keyword>
<evidence type="ECO:0000256" key="2">
    <source>
        <dbReference type="SAM" id="Phobius"/>
    </source>
</evidence>
<accession>A0AAE0X438</accession>
<evidence type="ECO:0000256" key="1">
    <source>
        <dbReference type="SAM" id="MobiDB-lite"/>
    </source>
</evidence>
<feature type="compositionally biased region" description="Basic and acidic residues" evidence="1">
    <location>
        <begin position="7"/>
        <end position="16"/>
    </location>
</feature>
<sequence>MYKKKCRLEPSPKREGPSQSPCARGLFAPSSVSSRLPLSHATIAQFRLWLASARPSQLLLLGSSLPRFAFPISFRHLFAATPPMIKPADAEQVLALFLFFFFSFIPFFLSVLVSSPFPFFSFTSFPSSRFLVPYLPICRSPSFPSPTSAHARKDLDFPDFLSRTHFPFMPDALCRCSQAGFCDRIRDRQPRSVLCCFMHDMTAHGSFSNLPPGPPGNPQYRGGRCRNCKPSMQAPDPWGRKYGEKSPDESAAEWSERQGIRISGPEQPTP</sequence>
<feature type="region of interest" description="Disordered" evidence="1">
    <location>
        <begin position="1"/>
        <end position="22"/>
    </location>
</feature>
<protein>
    <recommendedName>
        <fullName evidence="5">Transmembrane protein</fullName>
    </recommendedName>
</protein>
<gene>
    <name evidence="3" type="ORF">B0T22DRAFT_198452</name>
</gene>
<dbReference type="EMBL" id="JAULSO010000003">
    <property type="protein sequence ID" value="KAK3684787.1"/>
    <property type="molecule type" value="Genomic_DNA"/>
</dbReference>
<keyword evidence="4" id="KW-1185">Reference proteome</keyword>
<evidence type="ECO:0008006" key="5">
    <source>
        <dbReference type="Google" id="ProtNLM"/>
    </source>
</evidence>
<organism evidence="3 4">
    <name type="scientific">Podospora appendiculata</name>
    <dbReference type="NCBI Taxonomy" id="314037"/>
    <lineage>
        <taxon>Eukaryota</taxon>
        <taxon>Fungi</taxon>
        <taxon>Dikarya</taxon>
        <taxon>Ascomycota</taxon>
        <taxon>Pezizomycotina</taxon>
        <taxon>Sordariomycetes</taxon>
        <taxon>Sordariomycetidae</taxon>
        <taxon>Sordariales</taxon>
        <taxon>Podosporaceae</taxon>
        <taxon>Podospora</taxon>
    </lineage>
</organism>
<proteinExistence type="predicted"/>
<feature type="region of interest" description="Disordered" evidence="1">
    <location>
        <begin position="207"/>
        <end position="270"/>
    </location>
</feature>
<dbReference type="AlphaFoldDB" id="A0AAE0X438"/>
<keyword evidence="2" id="KW-0812">Transmembrane</keyword>
<reference evidence="3" key="2">
    <citation type="submission" date="2023-06" db="EMBL/GenBank/DDBJ databases">
        <authorList>
            <consortium name="Lawrence Berkeley National Laboratory"/>
            <person name="Haridas S."/>
            <person name="Hensen N."/>
            <person name="Bonometti L."/>
            <person name="Westerberg I."/>
            <person name="Brannstrom I.O."/>
            <person name="Guillou S."/>
            <person name="Cros-Aarteil S."/>
            <person name="Calhoun S."/>
            <person name="Kuo A."/>
            <person name="Mondo S."/>
            <person name="Pangilinan J."/>
            <person name="Riley R."/>
            <person name="Labutti K."/>
            <person name="Andreopoulos B."/>
            <person name="Lipzen A."/>
            <person name="Chen C."/>
            <person name="Yanf M."/>
            <person name="Daum C."/>
            <person name="Ng V."/>
            <person name="Clum A."/>
            <person name="Steindorff A."/>
            <person name="Ohm R."/>
            <person name="Martin F."/>
            <person name="Silar P."/>
            <person name="Natvig D."/>
            <person name="Lalanne C."/>
            <person name="Gautier V."/>
            <person name="Ament-Velasquez S.L."/>
            <person name="Kruys A."/>
            <person name="Hutchinson M.I."/>
            <person name="Powell A.J."/>
            <person name="Barry K."/>
            <person name="Miller A.N."/>
            <person name="Grigoriev I.V."/>
            <person name="Debuchy R."/>
            <person name="Gladieux P."/>
            <person name="Thoren M.H."/>
            <person name="Johannesson H."/>
        </authorList>
    </citation>
    <scope>NUCLEOTIDE SEQUENCE</scope>
    <source>
        <strain evidence="3">CBS 314.62</strain>
    </source>
</reference>
<comment type="caution">
    <text evidence="3">The sequence shown here is derived from an EMBL/GenBank/DDBJ whole genome shotgun (WGS) entry which is preliminary data.</text>
</comment>
<evidence type="ECO:0000313" key="4">
    <source>
        <dbReference type="Proteomes" id="UP001270362"/>
    </source>
</evidence>
<evidence type="ECO:0000313" key="3">
    <source>
        <dbReference type="EMBL" id="KAK3684787.1"/>
    </source>
</evidence>
<keyword evidence="2" id="KW-0472">Membrane</keyword>
<name>A0AAE0X438_9PEZI</name>
<reference evidence="3" key="1">
    <citation type="journal article" date="2023" name="Mol. Phylogenet. Evol.">
        <title>Genome-scale phylogeny and comparative genomics of the fungal order Sordariales.</title>
        <authorList>
            <person name="Hensen N."/>
            <person name="Bonometti L."/>
            <person name="Westerberg I."/>
            <person name="Brannstrom I.O."/>
            <person name="Guillou S."/>
            <person name="Cros-Aarteil S."/>
            <person name="Calhoun S."/>
            <person name="Haridas S."/>
            <person name="Kuo A."/>
            <person name="Mondo S."/>
            <person name="Pangilinan J."/>
            <person name="Riley R."/>
            <person name="LaButti K."/>
            <person name="Andreopoulos B."/>
            <person name="Lipzen A."/>
            <person name="Chen C."/>
            <person name="Yan M."/>
            <person name="Daum C."/>
            <person name="Ng V."/>
            <person name="Clum A."/>
            <person name="Steindorff A."/>
            <person name="Ohm R.A."/>
            <person name="Martin F."/>
            <person name="Silar P."/>
            <person name="Natvig D.O."/>
            <person name="Lalanne C."/>
            <person name="Gautier V."/>
            <person name="Ament-Velasquez S.L."/>
            <person name="Kruys A."/>
            <person name="Hutchinson M.I."/>
            <person name="Powell A.J."/>
            <person name="Barry K."/>
            <person name="Miller A.N."/>
            <person name="Grigoriev I.V."/>
            <person name="Debuchy R."/>
            <person name="Gladieux P."/>
            <person name="Hiltunen Thoren M."/>
            <person name="Johannesson H."/>
        </authorList>
    </citation>
    <scope>NUCLEOTIDE SEQUENCE</scope>
    <source>
        <strain evidence="3">CBS 314.62</strain>
    </source>
</reference>
<dbReference type="Proteomes" id="UP001270362">
    <property type="component" value="Unassembled WGS sequence"/>
</dbReference>
<feature type="compositionally biased region" description="Basic and acidic residues" evidence="1">
    <location>
        <begin position="238"/>
        <end position="259"/>
    </location>
</feature>